<proteinExistence type="predicted"/>
<protein>
    <submittedName>
        <fullName evidence="1">Uncharacterized protein</fullName>
    </submittedName>
</protein>
<reference evidence="1" key="1">
    <citation type="submission" date="2018-02" db="EMBL/GenBank/DDBJ databases">
        <title>Rhizophora mucronata_Transcriptome.</title>
        <authorList>
            <person name="Meera S.P."/>
            <person name="Sreeshan A."/>
            <person name="Augustine A."/>
        </authorList>
    </citation>
    <scope>NUCLEOTIDE SEQUENCE</scope>
    <source>
        <tissue evidence="1">Leaf</tissue>
    </source>
</reference>
<sequence length="32" mass="3705">MNYISPVIPIVLELKCLNVPFPGLLPFRLIYM</sequence>
<evidence type="ECO:0000313" key="1">
    <source>
        <dbReference type="EMBL" id="MBW97026.1"/>
    </source>
</evidence>
<dbReference type="EMBL" id="GGEC01016543">
    <property type="protein sequence ID" value="MBW97026.1"/>
    <property type="molecule type" value="Transcribed_RNA"/>
</dbReference>
<name>A0A2P2JU80_RHIMU</name>
<dbReference type="AlphaFoldDB" id="A0A2P2JU80"/>
<organism evidence="1">
    <name type="scientific">Rhizophora mucronata</name>
    <name type="common">Asiatic mangrove</name>
    <dbReference type="NCBI Taxonomy" id="61149"/>
    <lineage>
        <taxon>Eukaryota</taxon>
        <taxon>Viridiplantae</taxon>
        <taxon>Streptophyta</taxon>
        <taxon>Embryophyta</taxon>
        <taxon>Tracheophyta</taxon>
        <taxon>Spermatophyta</taxon>
        <taxon>Magnoliopsida</taxon>
        <taxon>eudicotyledons</taxon>
        <taxon>Gunneridae</taxon>
        <taxon>Pentapetalae</taxon>
        <taxon>rosids</taxon>
        <taxon>fabids</taxon>
        <taxon>Malpighiales</taxon>
        <taxon>Rhizophoraceae</taxon>
        <taxon>Rhizophora</taxon>
    </lineage>
</organism>
<accession>A0A2P2JU80</accession>